<keyword evidence="4" id="KW-1185">Reference proteome</keyword>
<accession>A0ABU0E415</accession>
<feature type="transmembrane region" description="Helical" evidence="2">
    <location>
        <begin position="25"/>
        <end position="45"/>
    </location>
</feature>
<reference evidence="3 4" key="1">
    <citation type="submission" date="2023-07" db="EMBL/GenBank/DDBJ databases">
        <title>Genomic Encyclopedia of Type Strains, Phase IV (KMG-IV): sequencing the most valuable type-strain genomes for metagenomic binning, comparative biology and taxonomic classification.</title>
        <authorList>
            <person name="Goeker M."/>
        </authorList>
    </citation>
    <scope>NUCLEOTIDE SEQUENCE [LARGE SCALE GENOMIC DNA]</scope>
    <source>
        <strain evidence="3 4">DSM 16784</strain>
    </source>
</reference>
<feature type="region of interest" description="Disordered" evidence="1">
    <location>
        <begin position="217"/>
        <end position="280"/>
    </location>
</feature>
<protein>
    <submittedName>
        <fullName evidence="3">Membrane protein YgcG</fullName>
    </submittedName>
</protein>
<dbReference type="Proteomes" id="UP001230220">
    <property type="component" value="Unassembled WGS sequence"/>
</dbReference>
<evidence type="ECO:0000313" key="3">
    <source>
        <dbReference type="EMBL" id="MDQ0361571.1"/>
    </source>
</evidence>
<feature type="compositionally biased region" description="Low complexity" evidence="1">
    <location>
        <begin position="230"/>
        <end position="243"/>
    </location>
</feature>
<feature type="compositionally biased region" description="Gly residues" evidence="1">
    <location>
        <begin position="244"/>
        <end position="255"/>
    </location>
</feature>
<organism evidence="3 4">
    <name type="scientific">Breznakia pachnodae</name>
    <dbReference type="NCBI Taxonomy" id="265178"/>
    <lineage>
        <taxon>Bacteria</taxon>
        <taxon>Bacillati</taxon>
        <taxon>Bacillota</taxon>
        <taxon>Erysipelotrichia</taxon>
        <taxon>Erysipelotrichales</taxon>
        <taxon>Erysipelotrichaceae</taxon>
        <taxon>Breznakia</taxon>
    </lineage>
</organism>
<proteinExistence type="predicted"/>
<name>A0ABU0E415_9FIRM</name>
<gene>
    <name evidence="3" type="ORF">J2S15_002321</name>
</gene>
<evidence type="ECO:0000313" key="4">
    <source>
        <dbReference type="Proteomes" id="UP001230220"/>
    </source>
</evidence>
<keyword evidence="2" id="KW-0812">Transmembrane</keyword>
<comment type="caution">
    <text evidence="3">The sequence shown here is derived from an EMBL/GenBank/DDBJ whole genome shotgun (WGS) entry which is preliminary data.</text>
</comment>
<evidence type="ECO:0000256" key="2">
    <source>
        <dbReference type="SAM" id="Phobius"/>
    </source>
</evidence>
<sequence length="358" mass="39121">MESKKSNNYQTEKKGFIDKLGKKKVFAIGAAIIAVGVIVVVAIFMQNDSKEVDLTLKKDKFVLEYGEAGVSSNPSTYLKTTDKDILEKSKVNITPAEYMCSSEKCENEVLKEFTGVGVYSVSIIYNDGKDHEQTVDVEIKDTKSPEFVDFKDKIEVDQDSTEDLTTKFTAKDLSAVKITVNMEGVDISKVGEYKTKVIAEDWYKNKTEKEVTIVVKEKTTEDENDDQNTDQDSQTNGNTSGGSDSTGGSTGGSTNTGGSSSAGNSGGTTPTPTADVCPGGYDPSLPCDAIITDTREGQSHMMFDTSAEVENIMNLMAYGEFDKIEAITGEDLSPYMQIKGAQVMYNNGVKKYTFRVYY</sequence>
<evidence type="ECO:0000256" key="1">
    <source>
        <dbReference type="SAM" id="MobiDB-lite"/>
    </source>
</evidence>
<feature type="compositionally biased region" description="Low complexity" evidence="1">
    <location>
        <begin position="256"/>
        <end position="273"/>
    </location>
</feature>
<keyword evidence="2" id="KW-1133">Transmembrane helix</keyword>
<dbReference type="EMBL" id="JAUSUR010000004">
    <property type="protein sequence ID" value="MDQ0361571.1"/>
    <property type="molecule type" value="Genomic_DNA"/>
</dbReference>
<keyword evidence="2" id="KW-0472">Membrane</keyword>
<dbReference type="RefSeq" id="WP_307408421.1">
    <property type="nucleotide sequence ID" value="NZ_JAUSUR010000004.1"/>
</dbReference>